<protein>
    <submittedName>
        <fullName evidence="10">Diacylglycerol kinase (ATP)</fullName>
    </submittedName>
</protein>
<dbReference type="Gene3D" id="3.40.50.10330">
    <property type="entry name" value="Probable inorganic polyphosphate/atp-NAD kinase, domain 1"/>
    <property type="match status" value="1"/>
</dbReference>
<dbReference type="OrthoDB" id="142078at2"/>
<evidence type="ECO:0000256" key="7">
    <source>
        <dbReference type="ARBA" id="ARBA00023209"/>
    </source>
</evidence>
<dbReference type="STRING" id="64702.SAMN05443377_104110"/>
<dbReference type="GO" id="GO:0005524">
    <property type="term" value="F:ATP binding"/>
    <property type="evidence" value="ECO:0007669"/>
    <property type="project" value="UniProtKB-KW"/>
</dbReference>
<keyword evidence="11" id="KW-1185">Reference proteome</keyword>
<evidence type="ECO:0000259" key="9">
    <source>
        <dbReference type="PROSITE" id="PS50146"/>
    </source>
</evidence>
<dbReference type="InterPro" id="IPR050187">
    <property type="entry name" value="Lipid_Phosphate_FormReg"/>
</dbReference>
<dbReference type="EMBL" id="FOGZ01000004">
    <property type="protein sequence ID" value="SER63671.1"/>
    <property type="molecule type" value="Genomic_DNA"/>
</dbReference>
<evidence type="ECO:0000256" key="5">
    <source>
        <dbReference type="ARBA" id="ARBA00022777"/>
    </source>
</evidence>
<evidence type="ECO:0000256" key="2">
    <source>
        <dbReference type="ARBA" id="ARBA00005983"/>
    </source>
</evidence>
<evidence type="ECO:0000256" key="1">
    <source>
        <dbReference type="ARBA" id="ARBA00001946"/>
    </source>
</evidence>
<keyword evidence="7" id="KW-0444">Lipid biosynthesis</keyword>
<dbReference type="PROSITE" id="PS50146">
    <property type="entry name" value="DAGK"/>
    <property type="match status" value="1"/>
</dbReference>
<comment type="similarity">
    <text evidence="2">Belongs to the diacylglycerol/lipid kinase family.</text>
</comment>
<keyword evidence="7" id="KW-0594">Phospholipid biosynthesis</keyword>
<feature type="domain" description="DAGKc" evidence="9">
    <location>
        <begin position="4"/>
        <end position="145"/>
    </location>
</feature>
<dbReference type="GO" id="GO:0004143">
    <property type="term" value="F:ATP-dependent diacylglycerol kinase activity"/>
    <property type="evidence" value="ECO:0007669"/>
    <property type="project" value="TreeGrafter"/>
</dbReference>
<gene>
    <name evidence="10" type="ORF">SAMN05443377_104110</name>
</gene>
<proteinExistence type="inferred from homology"/>
<evidence type="ECO:0000256" key="8">
    <source>
        <dbReference type="ARBA" id="ARBA00023264"/>
    </source>
</evidence>
<reference evidence="10 11" key="1">
    <citation type="submission" date="2016-10" db="EMBL/GenBank/DDBJ databases">
        <authorList>
            <person name="de Groot N.N."/>
        </authorList>
    </citation>
    <scope>NUCLEOTIDE SEQUENCE [LARGE SCALE GENOMIC DNA]</scope>
    <source>
        <strain evidence="10 11">DSM 16859</strain>
    </source>
</reference>
<keyword evidence="7" id="KW-0443">Lipid metabolism</keyword>
<dbReference type="InterPro" id="IPR045540">
    <property type="entry name" value="YegS/DAGK_C"/>
</dbReference>
<dbReference type="InterPro" id="IPR001206">
    <property type="entry name" value="Diacylglycerol_kinase_cat_dom"/>
</dbReference>
<dbReference type="PANTHER" id="PTHR12358">
    <property type="entry name" value="SPHINGOSINE KINASE"/>
    <property type="match status" value="1"/>
</dbReference>
<dbReference type="SUPFAM" id="SSF111331">
    <property type="entry name" value="NAD kinase/diacylglycerol kinase-like"/>
    <property type="match status" value="1"/>
</dbReference>
<dbReference type="SMART" id="SM00046">
    <property type="entry name" value="DAGKc"/>
    <property type="match status" value="1"/>
</dbReference>
<dbReference type="Proteomes" id="UP000198815">
    <property type="component" value="Unassembled WGS sequence"/>
</dbReference>
<dbReference type="Gene3D" id="2.60.200.40">
    <property type="match status" value="1"/>
</dbReference>
<accession>A0A1H9QSU3</accession>
<evidence type="ECO:0000256" key="6">
    <source>
        <dbReference type="ARBA" id="ARBA00022840"/>
    </source>
</evidence>
<dbReference type="InterPro" id="IPR016064">
    <property type="entry name" value="NAD/diacylglycerol_kinase_sf"/>
</dbReference>
<keyword evidence="3" id="KW-0808">Transferase</keyword>
<dbReference type="GO" id="GO:0008654">
    <property type="term" value="P:phospholipid biosynthetic process"/>
    <property type="evidence" value="ECO:0007669"/>
    <property type="project" value="UniProtKB-KW"/>
</dbReference>
<keyword evidence="4" id="KW-0547">Nucleotide-binding</keyword>
<evidence type="ECO:0000313" key="10">
    <source>
        <dbReference type="EMBL" id="SER63671.1"/>
    </source>
</evidence>
<keyword evidence="5 10" id="KW-0418">Kinase</keyword>
<evidence type="ECO:0000256" key="4">
    <source>
        <dbReference type="ARBA" id="ARBA00022741"/>
    </source>
</evidence>
<dbReference type="PANTHER" id="PTHR12358:SF106">
    <property type="entry name" value="LIPID KINASE YEGS"/>
    <property type="match status" value="1"/>
</dbReference>
<organism evidence="10 11">
    <name type="scientific">Propionibacterium cyclohexanicum</name>
    <dbReference type="NCBI Taxonomy" id="64702"/>
    <lineage>
        <taxon>Bacteria</taxon>
        <taxon>Bacillati</taxon>
        <taxon>Actinomycetota</taxon>
        <taxon>Actinomycetes</taxon>
        <taxon>Propionibacteriales</taxon>
        <taxon>Propionibacteriaceae</taxon>
        <taxon>Propionibacterium</taxon>
    </lineage>
</organism>
<dbReference type="Pfam" id="PF00781">
    <property type="entry name" value="DAGK_cat"/>
    <property type="match status" value="1"/>
</dbReference>
<evidence type="ECO:0000256" key="3">
    <source>
        <dbReference type="ARBA" id="ARBA00022679"/>
    </source>
</evidence>
<dbReference type="Pfam" id="PF19279">
    <property type="entry name" value="YegS_C"/>
    <property type="match status" value="1"/>
</dbReference>
<dbReference type="InterPro" id="IPR017438">
    <property type="entry name" value="ATP-NAD_kinase_N"/>
</dbReference>
<keyword evidence="8" id="KW-1208">Phospholipid metabolism</keyword>
<keyword evidence="6" id="KW-0067">ATP-binding</keyword>
<evidence type="ECO:0000313" key="11">
    <source>
        <dbReference type="Proteomes" id="UP000198815"/>
    </source>
</evidence>
<sequence length="325" mass="34073">MGTSDPARVTLLVNPAAGHGVAHLMAPRIARRVAAALPDSQLRVVVSTSPADARALAQEAVEKGEYPREAGRRPDVLCVVGGDGTASVGFNACAGSSTQLAVIPVGTGNDFVRGVGAPRRPDHAVAALIAGHTRRIDLLVARGALAGDRHEKRVGSVVSTGYDAEVNLRVNDSAFDLGKLSYAWAVFSQARRFHPRHYAIRLDSGPVREVEAMIVAVGNAGYIGGGIRICPQADPTDGLLDVTLVRPVGLRTLVRLFPQLYSGNFTRIDEAETYRVRSVHLDGDWPCATADGETLGPAALDLGVDPGCVEIIVASAPRKAAGSGR</sequence>
<name>A0A1H9QSU3_9ACTN</name>
<dbReference type="GO" id="GO:0005886">
    <property type="term" value="C:plasma membrane"/>
    <property type="evidence" value="ECO:0007669"/>
    <property type="project" value="TreeGrafter"/>
</dbReference>
<comment type="cofactor">
    <cofactor evidence="1">
        <name>Mg(2+)</name>
        <dbReference type="ChEBI" id="CHEBI:18420"/>
    </cofactor>
</comment>
<dbReference type="AlphaFoldDB" id="A0A1H9QSU3"/>